<dbReference type="Proteomes" id="UP001161757">
    <property type="component" value="Unassembled WGS sequence"/>
</dbReference>
<evidence type="ECO:0008006" key="4">
    <source>
        <dbReference type="Google" id="ProtNLM"/>
    </source>
</evidence>
<comment type="caution">
    <text evidence="2">The sequence shown here is derived from an EMBL/GenBank/DDBJ whole genome shotgun (WGS) entry which is preliminary data.</text>
</comment>
<evidence type="ECO:0000313" key="3">
    <source>
        <dbReference type="Proteomes" id="UP001161757"/>
    </source>
</evidence>
<sequence length="400" mass="45349">MEHSILSIILILILILILSISHPLRSQNNTQKPTPKMPLFQVPEPYLKQDGVVSWAPEGDTFIRVIPNGLLPISPNIETFRVSSSALTQRSSYFSALLGPRWNTSDNGTGKSRYSPLILQGDSLYGIAMFLALAHDIDLSSQETNFTFRNIKIIARVCDKYMYSGPTPSYITNPLNKLLSIRPSRLMYHHEGSAMYCLPDIMVVASILNLSEILTKASRHMMWVLPVPPVGGFDAECTMTDLFRPNFVRNFREEAERLSKHLVTQLPKLLWPDPHSSTHTGRWWCENCAAITHEERWNRELISKCPLDDSSIFLMSLGDIVSTWLNEIPSLDDAQHSPGGGPREELPCGRFRLRYADISLEEIHMDLYASMGGMCMHCYKAGVFRYDVFCQTHKMCLVLN</sequence>
<keyword evidence="1" id="KW-0732">Signal</keyword>
<organism evidence="2 3">
    <name type="scientific">Exophiala dermatitidis</name>
    <name type="common">Black yeast-like fungus</name>
    <name type="synonym">Wangiella dermatitidis</name>
    <dbReference type="NCBI Taxonomy" id="5970"/>
    <lineage>
        <taxon>Eukaryota</taxon>
        <taxon>Fungi</taxon>
        <taxon>Dikarya</taxon>
        <taxon>Ascomycota</taxon>
        <taxon>Pezizomycotina</taxon>
        <taxon>Eurotiomycetes</taxon>
        <taxon>Chaetothyriomycetidae</taxon>
        <taxon>Chaetothyriales</taxon>
        <taxon>Herpotrichiellaceae</taxon>
        <taxon>Exophiala</taxon>
    </lineage>
</organism>
<name>A0AAN6F1E7_EXODE</name>
<dbReference type="EMBL" id="JAJGCB010000001">
    <property type="protein sequence ID" value="KAJ8995690.1"/>
    <property type="molecule type" value="Genomic_DNA"/>
</dbReference>
<dbReference type="AlphaFoldDB" id="A0AAN6F1E7"/>
<evidence type="ECO:0000313" key="2">
    <source>
        <dbReference type="EMBL" id="KAJ8995690.1"/>
    </source>
</evidence>
<reference evidence="2" key="1">
    <citation type="submission" date="2023-01" db="EMBL/GenBank/DDBJ databases">
        <title>Exophiala dermititidis isolated from Cystic Fibrosis Patient.</title>
        <authorList>
            <person name="Kurbessoian T."/>
            <person name="Crocker A."/>
            <person name="Murante D."/>
            <person name="Hogan D.A."/>
            <person name="Stajich J.E."/>
        </authorList>
    </citation>
    <scope>NUCLEOTIDE SEQUENCE</scope>
    <source>
        <strain evidence="2">Ex8</strain>
    </source>
</reference>
<proteinExistence type="predicted"/>
<feature type="chain" id="PRO_5043027381" description="BTB domain-containing protein" evidence="1">
    <location>
        <begin position="27"/>
        <end position="400"/>
    </location>
</feature>
<feature type="signal peptide" evidence="1">
    <location>
        <begin position="1"/>
        <end position="26"/>
    </location>
</feature>
<gene>
    <name evidence="2" type="ORF">HRR80_000450</name>
</gene>
<accession>A0AAN6F1E7</accession>
<protein>
    <recommendedName>
        <fullName evidence="4">BTB domain-containing protein</fullName>
    </recommendedName>
</protein>
<evidence type="ECO:0000256" key="1">
    <source>
        <dbReference type="SAM" id="SignalP"/>
    </source>
</evidence>